<name>A0A6I4HYS9_9SPHI</name>
<dbReference type="AlphaFoldDB" id="A0A6I4HYS9"/>
<sequence>MRTSLNKIAETEIFLQGDMEPNDALLFKADMLINPSLEENVTAQARTYHLIKQYSRKQLKAELETVHQKLFTQSRFRIFAERVKRLFNDEPFK</sequence>
<dbReference type="EMBL" id="CP066775">
    <property type="protein sequence ID" value="QQL51410.1"/>
    <property type="molecule type" value="Genomic_DNA"/>
</dbReference>
<keyword evidence="2" id="KW-1185">Reference proteome</keyword>
<gene>
    <name evidence="1" type="ORF">GO620_008205</name>
</gene>
<evidence type="ECO:0000313" key="1">
    <source>
        <dbReference type="EMBL" id="QQL51410.1"/>
    </source>
</evidence>
<evidence type="ECO:0000313" key="2">
    <source>
        <dbReference type="Proteomes" id="UP000429232"/>
    </source>
</evidence>
<reference evidence="1 2" key="1">
    <citation type="submission" date="2020-12" db="EMBL/GenBank/DDBJ databases">
        <title>HMF7856_wgs.fasta genome submission.</title>
        <authorList>
            <person name="Kang H."/>
            <person name="Kim H."/>
            <person name="Joh K."/>
        </authorList>
    </citation>
    <scope>NUCLEOTIDE SEQUENCE [LARGE SCALE GENOMIC DNA]</scope>
    <source>
        <strain evidence="1 2">HMF7856</strain>
    </source>
</reference>
<accession>A0A6I4HYS9</accession>
<dbReference type="Proteomes" id="UP000429232">
    <property type="component" value="Chromosome"/>
</dbReference>
<dbReference type="KEGG" id="mgik:GO620_008205"/>
<dbReference type="RefSeq" id="WP_157524124.1">
    <property type="nucleotide sequence ID" value="NZ_CP066775.1"/>
</dbReference>
<organism evidence="1 2">
    <name type="scientific">Mucilaginibacter ginkgonis</name>
    <dbReference type="NCBI Taxonomy" id="2682091"/>
    <lineage>
        <taxon>Bacteria</taxon>
        <taxon>Pseudomonadati</taxon>
        <taxon>Bacteroidota</taxon>
        <taxon>Sphingobacteriia</taxon>
        <taxon>Sphingobacteriales</taxon>
        <taxon>Sphingobacteriaceae</taxon>
        <taxon>Mucilaginibacter</taxon>
    </lineage>
</organism>
<protein>
    <submittedName>
        <fullName evidence="1">Uncharacterized protein</fullName>
    </submittedName>
</protein>
<proteinExistence type="predicted"/>